<keyword evidence="5" id="KW-0418">Kinase</keyword>
<dbReference type="GO" id="GO:0005524">
    <property type="term" value="F:ATP binding"/>
    <property type="evidence" value="ECO:0007669"/>
    <property type="project" value="UniProtKB-KW"/>
</dbReference>
<keyword evidence="9" id="KW-1133">Transmembrane helix</keyword>
<evidence type="ECO:0000256" key="5">
    <source>
        <dbReference type="ARBA" id="ARBA00022777"/>
    </source>
</evidence>
<keyword evidence="12" id="KW-1185">Reference proteome</keyword>
<feature type="coiled-coil region" evidence="8">
    <location>
        <begin position="239"/>
        <end position="326"/>
    </location>
</feature>
<dbReference type="PANTHER" id="PTHR43065">
    <property type="entry name" value="SENSOR HISTIDINE KINASE"/>
    <property type="match status" value="1"/>
</dbReference>
<reference evidence="11 12" key="1">
    <citation type="submission" date="2022-11" db="EMBL/GenBank/DDBJ databases">
        <title>Minimal conservation of predation-associated metabolite biosynthetic gene clusters underscores biosynthetic potential of Myxococcota including descriptions for ten novel species: Archangium lansinium sp. nov., Myxococcus landrumus sp. nov., Nannocystis bai.</title>
        <authorList>
            <person name="Ahearne A."/>
            <person name="Stevens C."/>
            <person name="Dowd S."/>
        </authorList>
    </citation>
    <scope>NUCLEOTIDE SEQUENCE [LARGE SCALE GENOMIC DNA]</scope>
    <source>
        <strain evidence="11 12">RJM3</strain>
    </source>
</reference>
<dbReference type="InterPro" id="IPR003594">
    <property type="entry name" value="HATPase_dom"/>
</dbReference>
<dbReference type="EMBL" id="JAQNDO010000001">
    <property type="protein sequence ID" value="MDC0748140.1"/>
    <property type="molecule type" value="Genomic_DNA"/>
</dbReference>
<evidence type="ECO:0000256" key="6">
    <source>
        <dbReference type="ARBA" id="ARBA00022840"/>
    </source>
</evidence>
<dbReference type="Gene3D" id="3.30.565.10">
    <property type="entry name" value="Histidine kinase-like ATPase, C-terminal domain"/>
    <property type="match status" value="1"/>
</dbReference>
<dbReference type="PROSITE" id="PS50109">
    <property type="entry name" value="HIS_KIN"/>
    <property type="match status" value="1"/>
</dbReference>
<name>A0ABT5F247_9BACT</name>
<keyword evidence="7" id="KW-0902">Two-component regulatory system</keyword>
<dbReference type="PANTHER" id="PTHR43065:SF46">
    <property type="entry name" value="C4-DICARBOXYLATE TRANSPORT SENSOR PROTEIN DCTB"/>
    <property type="match status" value="1"/>
</dbReference>
<accession>A0ABT5F247</accession>
<evidence type="ECO:0000256" key="8">
    <source>
        <dbReference type="SAM" id="Coils"/>
    </source>
</evidence>
<keyword evidence="6 11" id="KW-0067">ATP-binding</keyword>
<dbReference type="PRINTS" id="PR00344">
    <property type="entry name" value="BCTRLSENSOR"/>
</dbReference>
<dbReference type="SUPFAM" id="SSF55874">
    <property type="entry name" value="ATPase domain of HSP90 chaperone/DNA topoisomerase II/histidine kinase"/>
    <property type="match status" value="1"/>
</dbReference>
<protein>
    <recommendedName>
        <fullName evidence="2">histidine kinase</fullName>
        <ecNumber evidence="2">2.7.13.3</ecNumber>
    </recommendedName>
</protein>
<keyword evidence="9" id="KW-0472">Membrane</keyword>
<dbReference type="RefSeq" id="WP_271926942.1">
    <property type="nucleotide sequence ID" value="NZ_JAQNDO010000001.1"/>
</dbReference>
<sequence length="596" mass="65556">MSTPPRASMRSLVRSFVVLVAVSVALQLASLMAVREIGRRTEQSRLLLSASDATRDLLDRYASTTYLAVVGLSTSDWELLLRQRKLAKEFEEQLSKNFAALRQGGKAHIGGAEVSLVSEDDPATKERLAATDSLWAEVRTSAVRVLRSDNQSLRNNPDIERFQTASQRLTEALVTLDADIRQRAEPDLRWLGQAQRALPVGTVALMLLLGAFVYRRILLPFDASMKDLARSEGALRVARDELECRVEERTAELSAANAALVAERERLAHANQALEAQREELHRANAELERQEQALRRSNEELERRVEERTAELREAQQRSLELARQAGMTEIASNVLHNVGNVLNNLNTASAMLAERLRALRVDPILKAAEMLEAQKPDLAGFFSKDERGRRLPEYFGKLGQNLTAERGELLSLVGALEGHVAHIRAVVDFQQSYATVTNLDEPVDLAVVLEDALRMAVPSGGRGGVVIDRALSSLPRALCDKHKVLQIVLNLLGNAKWALGEREGENKRLAVRLARPAEDRVRIQIIDNGVGIDSALLTKIFQHGFTTRKGGHGFGLHASALVARAMGGTLVAESEGPGLGATFTLEFPFRSAEA</sequence>
<evidence type="ECO:0000256" key="7">
    <source>
        <dbReference type="ARBA" id="ARBA00023012"/>
    </source>
</evidence>
<dbReference type="Proteomes" id="UP001221411">
    <property type="component" value="Unassembled WGS sequence"/>
</dbReference>
<proteinExistence type="predicted"/>
<evidence type="ECO:0000259" key="10">
    <source>
        <dbReference type="PROSITE" id="PS50109"/>
    </source>
</evidence>
<comment type="caution">
    <text evidence="11">The sequence shown here is derived from an EMBL/GenBank/DDBJ whole genome shotgun (WGS) entry which is preliminary data.</text>
</comment>
<evidence type="ECO:0000256" key="9">
    <source>
        <dbReference type="SAM" id="Phobius"/>
    </source>
</evidence>
<keyword evidence="4" id="KW-0547">Nucleotide-binding</keyword>
<dbReference type="EC" id="2.7.13.3" evidence="2"/>
<evidence type="ECO:0000313" key="12">
    <source>
        <dbReference type="Proteomes" id="UP001221411"/>
    </source>
</evidence>
<keyword evidence="9" id="KW-0812">Transmembrane</keyword>
<feature type="transmembrane region" description="Helical" evidence="9">
    <location>
        <begin position="12"/>
        <end position="34"/>
    </location>
</feature>
<evidence type="ECO:0000256" key="3">
    <source>
        <dbReference type="ARBA" id="ARBA00022679"/>
    </source>
</evidence>
<dbReference type="SMART" id="SM00387">
    <property type="entry name" value="HATPase_c"/>
    <property type="match status" value="1"/>
</dbReference>
<dbReference type="InterPro" id="IPR005467">
    <property type="entry name" value="His_kinase_dom"/>
</dbReference>
<keyword evidence="8" id="KW-0175">Coiled coil</keyword>
<organism evidence="11 12">
    <name type="scientific">Polyangium mundeleinium</name>
    <dbReference type="NCBI Taxonomy" id="2995306"/>
    <lineage>
        <taxon>Bacteria</taxon>
        <taxon>Pseudomonadati</taxon>
        <taxon>Myxococcota</taxon>
        <taxon>Polyangia</taxon>
        <taxon>Polyangiales</taxon>
        <taxon>Polyangiaceae</taxon>
        <taxon>Polyangium</taxon>
    </lineage>
</organism>
<evidence type="ECO:0000256" key="4">
    <source>
        <dbReference type="ARBA" id="ARBA00022741"/>
    </source>
</evidence>
<dbReference type="InterPro" id="IPR036890">
    <property type="entry name" value="HATPase_C_sf"/>
</dbReference>
<evidence type="ECO:0000256" key="2">
    <source>
        <dbReference type="ARBA" id="ARBA00012438"/>
    </source>
</evidence>
<feature type="domain" description="Histidine kinase" evidence="10">
    <location>
        <begin position="438"/>
        <end position="593"/>
    </location>
</feature>
<keyword evidence="3" id="KW-0808">Transferase</keyword>
<dbReference type="InterPro" id="IPR004358">
    <property type="entry name" value="Sig_transdc_His_kin-like_C"/>
</dbReference>
<evidence type="ECO:0000256" key="1">
    <source>
        <dbReference type="ARBA" id="ARBA00000085"/>
    </source>
</evidence>
<comment type="catalytic activity">
    <reaction evidence="1">
        <text>ATP + protein L-histidine = ADP + protein N-phospho-L-histidine.</text>
        <dbReference type="EC" id="2.7.13.3"/>
    </reaction>
</comment>
<evidence type="ECO:0000313" key="11">
    <source>
        <dbReference type="EMBL" id="MDC0748140.1"/>
    </source>
</evidence>
<dbReference type="Pfam" id="PF02518">
    <property type="entry name" value="HATPase_c"/>
    <property type="match status" value="1"/>
</dbReference>
<gene>
    <name evidence="11" type="ORF">POL67_42825</name>
</gene>